<evidence type="ECO:0000313" key="1">
    <source>
        <dbReference type="EMBL" id="KAA6322566.1"/>
    </source>
</evidence>
<comment type="caution">
    <text evidence="1">The sequence shown here is derived from an EMBL/GenBank/DDBJ whole genome shotgun (WGS) entry which is preliminary data.</text>
</comment>
<accession>A0A5J4QL14</accession>
<dbReference type="EMBL" id="SNRY01003012">
    <property type="protein sequence ID" value="KAA6322566.1"/>
    <property type="molecule type" value="Genomic_DNA"/>
</dbReference>
<protein>
    <submittedName>
        <fullName evidence="1">Uncharacterized protein</fullName>
    </submittedName>
</protein>
<name>A0A5J4QL14_9ZZZZ</name>
<proteinExistence type="predicted"/>
<dbReference type="AlphaFoldDB" id="A0A5J4QL14"/>
<sequence length="84" mass="9609">MYSRYYKKSKCKLTTATITDVGLCRKFVLNPLCHQDSTKHESSVEIQKAIGILRKLTGKRIKIKVIQAKSSRFKIKNIGIVKLI</sequence>
<reference evidence="1" key="1">
    <citation type="submission" date="2019-03" db="EMBL/GenBank/DDBJ databases">
        <title>Single cell metagenomics reveals metabolic interactions within the superorganism composed of flagellate Streblomastix strix and complex community of Bacteroidetes bacteria on its surface.</title>
        <authorList>
            <person name="Treitli S.C."/>
            <person name="Kolisko M."/>
            <person name="Husnik F."/>
            <person name="Keeling P."/>
            <person name="Hampl V."/>
        </authorList>
    </citation>
    <scope>NUCLEOTIDE SEQUENCE</scope>
    <source>
        <strain evidence="1">STM</strain>
    </source>
</reference>
<organism evidence="1">
    <name type="scientific">termite gut metagenome</name>
    <dbReference type="NCBI Taxonomy" id="433724"/>
    <lineage>
        <taxon>unclassified sequences</taxon>
        <taxon>metagenomes</taxon>
        <taxon>organismal metagenomes</taxon>
    </lineage>
</organism>
<gene>
    <name evidence="1" type="ORF">EZS27_027901</name>
</gene>